<name>A0A2D0J3Z7_XENBU</name>
<accession>A0A2D0J3Z7</accession>
<dbReference type="EMBL" id="NIBS01000002">
    <property type="protein sequence ID" value="PHM29196.1"/>
    <property type="molecule type" value="Genomic_DNA"/>
</dbReference>
<dbReference type="AlphaFoldDB" id="A0A2D0J3Z7"/>
<proteinExistence type="predicted"/>
<organism evidence="1 2">
    <name type="scientific">Xenorhabdus budapestensis</name>
    <dbReference type="NCBI Taxonomy" id="290110"/>
    <lineage>
        <taxon>Bacteria</taxon>
        <taxon>Pseudomonadati</taxon>
        <taxon>Pseudomonadota</taxon>
        <taxon>Gammaproteobacteria</taxon>
        <taxon>Enterobacterales</taxon>
        <taxon>Morganellaceae</taxon>
        <taxon>Xenorhabdus</taxon>
    </lineage>
</organism>
<comment type="caution">
    <text evidence="1">The sequence shown here is derived from an EMBL/GenBank/DDBJ whole genome shotgun (WGS) entry which is preliminary data.</text>
</comment>
<evidence type="ECO:0000313" key="2">
    <source>
        <dbReference type="Proteomes" id="UP000225833"/>
    </source>
</evidence>
<gene>
    <name evidence="1" type="ORF">Xbud_00645</name>
</gene>
<protein>
    <submittedName>
        <fullName evidence="1">Uncharacterized protein</fullName>
    </submittedName>
</protein>
<reference evidence="1 2" key="1">
    <citation type="journal article" date="2017" name="Nat. Microbiol.">
        <title>Natural product diversity associated with the nematode symbionts Photorhabdus and Xenorhabdus.</title>
        <authorList>
            <person name="Tobias N.J."/>
            <person name="Wolff H."/>
            <person name="Djahanschiri B."/>
            <person name="Grundmann F."/>
            <person name="Kronenwerth M."/>
            <person name="Shi Y.M."/>
            <person name="Simonyi S."/>
            <person name="Grun P."/>
            <person name="Shapiro-Ilan D."/>
            <person name="Pidot S.J."/>
            <person name="Stinear T.P."/>
            <person name="Ebersberger I."/>
            <person name="Bode H.B."/>
        </authorList>
    </citation>
    <scope>NUCLEOTIDE SEQUENCE [LARGE SCALE GENOMIC DNA]</scope>
    <source>
        <strain evidence="1 2">DSM 16342</strain>
    </source>
</reference>
<evidence type="ECO:0000313" key="1">
    <source>
        <dbReference type="EMBL" id="PHM29196.1"/>
    </source>
</evidence>
<dbReference type="Proteomes" id="UP000225833">
    <property type="component" value="Unassembled WGS sequence"/>
</dbReference>
<sequence>MDIMPSTDYRKLILTGSHTQRLKSDMVNFPQ</sequence>